<comment type="caution">
    <text evidence="5">The sequence shown here is derived from an EMBL/GenBank/DDBJ whole genome shotgun (WGS) entry which is preliminary data.</text>
</comment>
<dbReference type="SUPFAM" id="SSF46785">
    <property type="entry name" value="Winged helix' DNA-binding domain"/>
    <property type="match status" value="1"/>
</dbReference>
<dbReference type="SMART" id="SM00420">
    <property type="entry name" value="HTH_DEOR"/>
    <property type="match status" value="1"/>
</dbReference>
<keyword evidence="2" id="KW-0238">DNA-binding</keyword>
<evidence type="ECO:0000256" key="2">
    <source>
        <dbReference type="ARBA" id="ARBA00023125"/>
    </source>
</evidence>
<name>A0A6V8P4U8_9ACTN</name>
<dbReference type="Proteomes" id="UP000591948">
    <property type="component" value="Unassembled WGS sequence"/>
</dbReference>
<dbReference type="PANTHER" id="PTHR30363">
    <property type="entry name" value="HTH-TYPE TRANSCRIPTIONAL REGULATOR SRLR-RELATED"/>
    <property type="match status" value="1"/>
</dbReference>
<dbReference type="InterPro" id="IPR036390">
    <property type="entry name" value="WH_DNA-bd_sf"/>
</dbReference>
<dbReference type="InterPro" id="IPR036388">
    <property type="entry name" value="WH-like_DNA-bd_sf"/>
</dbReference>
<feature type="domain" description="HTH deoR-type" evidence="4">
    <location>
        <begin position="21"/>
        <end position="76"/>
    </location>
</feature>
<dbReference type="Gene3D" id="3.40.50.1360">
    <property type="match status" value="1"/>
</dbReference>
<protein>
    <submittedName>
        <fullName evidence="5">DeoR family transcriptional regulator, fructose operon transcriptional repressor</fullName>
    </submittedName>
</protein>
<dbReference type="EMBL" id="BLRY01000051">
    <property type="protein sequence ID" value="GFP27645.1"/>
    <property type="molecule type" value="Genomic_DNA"/>
</dbReference>
<gene>
    <name evidence="5" type="ORF">HKBW3S33_01056</name>
</gene>
<dbReference type="SUPFAM" id="SSF100950">
    <property type="entry name" value="NagB/RpiA/CoA transferase-like"/>
    <property type="match status" value="1"/>
</dbReference>
<dbReference type="InterPro" id="IPR018356">
    <property type="entry name" value="Tscrpt_reg_HTH_DeoR_CS"/>
</dbReference>
<keyword evidence="3" id="KW-0804">Transcription</keyword>
<evidence type="ECO:0000259" key="4">
    <source>
        <dbReference type="PROSITE" id="PS51000"/>
    </source>
</evidence>
<dbReference type="Pfam" id="PF00455">
    <property type="entry name" value="DeoRC"/>
    <property type="match status" value="1"/>
</dbReference>
<dbReference type="SMART" id="SM01134">
    <property type="entry name" value="DeoRC"/>
    <property type="match status" value="1"/>
</dbReference>
<reference evidence="5 6" key="1">
    <citation type="journal article" date="2020" name="Front. Microbiol.">
        <title>Single-cell genomics of novel Actinobacteria with the Wood-Ljungdahl pathway discovered in a serpentinizing system.</title>
        <authorList>
            <person name="Merino N."/>
            <person name="Kawai M."/>
            <person name="Boyd E.S."/>
            <person name="Colman D.R."/>
            <person name="McGlynn S.E."/>
            <person name="Nealson K.H."/>
            <person name="Kurokawa K."/>
            <person name="Hongoh Y."/>
        </authorList>
    </citation>
    <scope>NUCLEOTIDE SEQUENCE [LARGE SCALE GENOMIC DNA]</scope>
    <source>
        <strain evidence="5 6">S33</strain>
    </source>
</reference>
<dbReference type="Pfam" id="PF08220">
    <property type="entry name" value="HTH_DeoR"/>
    <property type="match status" value="1"/>
</dbReference>
<dbReference type="PROSITE" id="PS00894">
    <property type="entry name" value="HTH_DEOR_1"/>
    <property type="match status" value="1"/>
</dbReference>
<evidence type="ECO:0000256" key="3">
    <source>
        <dbReference type="ARBA" id="ARBA00023163"/>
    </source>
</evidence>
<dbReference type="GO" id="GO:0003700">
    <property type="term" value="F:DNA-binding transcription factor activity"/>
    <property type="evidence" value="ECO:0007669"/>
    <property type="project" value="InterPro"/>
</dbReference>
<dbReference type="InterPro" id="IPR050313">
    <property type="entry name" value="Carb_Metab_HTH_regulators"/>
</dbReference>
<proteinExistence type="predicted"/>
<dbReference type="InterPro" id="IPR001034">
    <property type="entry name" value="DeoR_HTH"/>
</dbReference>
<dbReference type="GO" id="GO:0003677">
    <property type="term" value="F:DNA binding"/>
    <property type="evidence" value="ECO:0007669"/>
    <property type="project" value="UniProtKB-KW"/>
</dbReference>
<accession>A0A6V8P4U8</accession>
<keyword evidence="6" id="KW-1185">Reference proteome</keyword>
<dbReference type="PANTHER" id="PTHR30363:SF44">
    <property type="entry name" value="AGA OPERON TRANSCRIPTIONAL REPRESSOR-RELATED"/>
    <property type="match status" value="1"/>
</dbReference>
<dbReference type="InterPro" id="IPR037171">
    <property type="entry name" value="NagB/RpiA_transferase-like"/>
</dbReference>
<sequence length="273" mass="30181">MAERADFGKMSSEQKPEFVYAEERWAKIVELLKSQSRISVAELSQIFDISEGTARRDLNELERRGVIRRTHGGAILRTRTSLDVPLRTREESHLQEKERIGRLAAYLISDGETIFIDAGTTTQRVARELKNKKELTVVTNGLNVCAELVDASGVEVILVGGTFRKESFSMVGPLAENTIRQFHADKAVLGIDAISLEKGLTVPNLLEASVKKEMIAASDELIVVADRSKVGRTSFCYVAPLMEIDRLVTDSGISEKHLASLREIGIEVQLAGK</sequence>
<dbReference type="InterPro" id="IPR014036">
    <property type="entry name" value="DeoR-like_C"/>
</dbReference>
<dbReference type="PRINTS" id="PR00037">
    <property type="entry name" value="HTHLACR"/>
</dbReference>
<dbReference type="PROSITE" id="PS51000">
    <property type="entry name" value="HTH_DEOR_2"/>
    <property type="match status" value="1"/>
</dbReference>
<evidence type="ECO:0000313" key="6">
    <source>
        <dbReference type="Proteomes" id="UP000591948"/>
    </source>
</evidence>
<dbReference type="AlphaFoldDB" id="A0A6V8P4U8"/>
<evidence type="ECO:0000313" key="5">
    <source>
        <dbReference type="EMBL" id="GFP27645.1"/>
    </source>
</evidence>
<dbReference type="Gene3D" id="1.10.10.10">
    <property type="entry name" value="Winged helix-like DNA-binding domain superfamily/Winged helix DNA-binding domain"/>
    <property type="match status" value="1"/>
</dbReference>
<evidence type="ECO:0000256" key="1">
    <source>
        <dbReference type="ARBA" id="ARBA00023015"/>
    </source>
</evidence>
<keyword evidence="1" id="KW-0805">Transcription regulation</keyword>
<organism evidence="5 6">
    <name type="scientific">Candidatus Hakubella thermalkaliphila</name>
    <dbReference type="NCBI Taxonomy" id="2754717"/>
    <lineage>
        <taxon>Bacteria</taxon>
        <taxon>Bacillati</taxon>
        <taxon>Actinomycetota</taxon>
        <taxon>Actinomycetota incertae sedis</taxon>
        <taxon>Candidatus Hakubellales</taxon>
        <taxon>Candidatus Hakubellaceae</taxon>
        <taxon>Candidatus Hakubella</taxon>
    </lineage>
</organism>